<sequence length="312" mass="33657">MTPDDHRTRTRRGLAAAVAAARGAGLPTADPQVVSERGNLVVHLAPEPVVARVATSTAWTRSDPSAWLAREVSVAAHAARRGAAVIPPAPGVDPGPHQRDGFWVSFWTYLPCSPQRADAESCGESLARLHLALADYPDELPWLTPVRDQIQDGLAALEREHVLSSAELKALRVRHEAVLAEVDGIGGPAAVLHGDAHPGNLLLADGRWRWADFEESCRGPREWDLAVLAGNFTSDAPAALRAYAEVIGESPCRTTDLAPFRRARELEAVVWLLGMAHLHPDRYAARARSALAELLDRPGGSRRRATTSIRSA</sequence>
<name>A0A5M7BCV8_SACHI</name>
<evidence type="ECO:0000313" key="2">
    <source>
        <dbReference type="EMBL" id="KAA5826067.1"/>
    </source>
</evidence>
<dbReference type="EMBL" id="VWPH01000019">
    <property type="protein sequence ID" value="KAA5826067.1"/>
    <property type="molecule type" value="Genomic_DNA"/>
</dbReference>
<organism evidence="2 3">
    <name type="scientific">Saccharopolyspora hirsuta</name>
    <dbReference type="NCBI Taxonomy" id="1837"/>
    <lineage>
        <taxon>Bacteria</taxon>
        <taxon>Bacillati</taxon>
        <taxon>Actinomycetota</taxon>
        <taxon>Actinomycetes</taxon>
        <taxon>Pseudonocardiales</taxon>
        <taxon>Pseudonocardiaceae</taxon>
        <taxon>Saccharopolyspora</taxon>
    </lineage>
</organism>
<dbReference type="OrthoDB" id="115252at2"/>
<proteinExistence type="predicted"/>
<dbReference type="SMR" id="A0A5M7BCV8"/>
<dbReference type="Proteomes" id="UP000323946">
    <property type="component" value="Unassembled WGS sequence"/>
</dbReference>
<evidence type="ECO:0000313" key="3">
    <source>
        <dbReference type="Proteomes" id="UP000323946"/>
    </source>
</evidence>
<dbReference type="InterPro" id="IPR002575">
    <property type="entry name" value="Aminoglycoside_PTrfase"/>
</dbReference>
<reference evidence="2 3" key="1">
    <citation type="submission" date="2019-09" db="EMBL/GenBank/DDBJ databases">
        <title>Draft genome sequence of the thermophilic Saccharopolyspora hirsuta VKM Ac-666T.</title>
        <authorList>
            <person name="Lobastova T.G."/>
            <person name="Fokina V."/>
            <person name="Bragin E.Y."/>
            <person name="Shtratnikova V.Y."/>
            <person name="Starodumova I.P."/>
            <person name="Tarlachkov S.V."/>
            <person name="Donova M.V."/>
        </authorList>
    </citation>
    <scope>NUCLEOTIDE SEQUENCE [LARGE SCALE GENOMIC DNA]</scope>
    <source>
        <strain evidence="2 3">VKM Ac-666</strain>
    </source>
</reference>
<dbReference type="RefSeq" id="WP_150070531.1">
    <property type="nucleotide sequence ID" value="NZ_VWPH01000019.1"/>
</dbReference>
<accession>A0A5M7BCV8</accession>
<keyword evidence="2" id="KW-0808">Transferase</keyword>
<dbReference type="Gene3D" id="3.90.1200.10">
    <property type="match status" value="1"/>
</dbReference>
<dbReference type="AlphaFoldDB" id="A0A5M7BCV8"/>
<dbReference type="GO" id="GO:0016740">
    <property type="term" value="F:transferase activity"/>
    <property type="evidence" value="ECO:0007669"/>
    <property type="project" value="UniProtKB-KW"/>
</dbReference>
<feature type="domain" description="Aminoglycoside phosphotransferase" evidence="1">
    <location>
        <begin position="64"/>
        <end position="243"/>
    </location>
</feature>
<dbReference type="SUPFAM" id="SSF56112">
    <property type="entry name" value="Protein kinase-like (PK-like)"/>
    <property type="match status" value="1"/>
</dbReference>
<protein>
    <submittedName>
        <fullName evidence="2">Phosphotransferase</fullName>
    </submittedName>
</protein>
<keyword evidence="3" id="KW-1185">Reference proteome</keyword>
<evidence type="ECO:0000259" key="1">
    <source>
        <dbReference type="Pfam" id="PF01636"/>
    </source>
</evidence>
<gene>
    <name evidence="2" type="ORF">F1721_31800</name>
</gene>
<dbReference type="Pfam" id="PF01636">
    <property type="entry name" value="APH"/>
    <property type="match status" value="1"/>
</dbReference>
<comment type="caution">
    <text evidence="2">The sequence shown here is derived from an EMBL/GenBank/DDBJ whole genome shotgun (WGS) entry which is preliminary data.</text>
</comment>
<dbReference type="InterPro" id="IPR011009">
    <property type="entry name" value="Kinase-like_dom_sf"/>
</dbReference>